<feature type="transmembrane region" description="Helical" evidence="1">
    <location>
        <begin position="122"/>
        <end position="147"/>
    </location>
</feature>
<keyword evidence="1" id="KW-0812">Transmembrane</keyword>
<dbReference type="EMBL" id="UOFI01000018">
    <property type="protein sequence ID" value="VAW61989.1"/>
    <property type="molecule type" value="Genomic_DNA"/>
</dbReference>
<dbReference type="AlphaFoldDB" id="A0A3B0XJP6"/>
<sequence>MRFYKLCALLGTLIIVFDIGLSLMRIQSFESIVTEVFESIVKTQMEIDGLQQELNHIDKVLELSAQTKEDGSLKVDDIEYSAYEVERLKNEQSNIRLYTQEKKLDLVGLSGKKKHVMNDVRILFFLSLIFLVVGTLLATFGYLAWYFRIELFEDRRKNPR</sequence>
<organism evidence="2">
    <name type="scientific">hydrothermal vent metagenome</name>
    <dbReference type="NCBI Taxonomy" id="652676"/>
    <lineage>
        <taxon>unclassified sequences</taxon>
        <taxon>metagenomes</taxon>
        <taxon>ecological metagenomes</taxon>
    </lineage>
</organism>
<proteinExistence type="predicted"/>
<protein>
    <submittedName>
        <fullName evidence="2">Uncharacterized protein</fullName>
    </submittedName>
</protein>
<reference evidence="2" key="1">
    <citation type="submission" date="2018-06" db="EMBL/GenBank/DDBJ databases">
        <authorList>
            <person name="Zhirakovskaya E."/>
        </authorList>
    </citation>
    <scope>NUCLEOTIDE SEQUENCE</scope>
</reference>
<keyword evidence="1" id="KW-1133">Transmembrane helix</keyword>
<evidence type="ECO:0000313" key="2">
    <source>
        <dbReference type="EMBL" id="VAW61989.1"/>
    </source>
</evidence>
<name>A0A3B0XJP6_9ZZZZ</name>
<gene>
    <name evidence="2" type="ORF">MNBD_GAMMA09-898</name>
</gene>
<evidence type="ECO:0000256" key="1">
    <source>
        <dbReference type="SAM" id="Phobius"/>
    </source>
</evidence>
<accession>A0A3B0XJP6</accession>
<keyword evidence="1" id="KW-0472">Membrane</keyword>